<feature type="compositionally biased region" description="Basic residues" evidence="1">
    <location>
        <begin position="693"/>
        <end position="703"/>
    </location>
</feature>
<keyword evidence="3" id="KW-0732">Signal</keyword>
<keyword evidence="5" id="KW-1185">Reference proteome</keyword>
<proteinExistence type="predicted"/>
<sequence>MTRGAALISVLTAAFLLVPAAVAGAARTTETQAEPATIAAKSRQDAQIVVSSITPQVPRDPSTPVKISGTVTNTSSAPMSWVSVHLRFSRQPFADRASMQAFADGGQILDSIRRSVPVTQLPPSGKVPWEFTVTPAELQMFRFGVYPITVVLANGAGQQIAAQRGFLPYAPGDQNVVRTKIAWALPVVDQPHRGDDATFVDEGLKQALADNGRLGKILKIAETPAKGVTWFVDPALLDDARAMSQGYSLMSPKATAKSLAEGTATSKKPADQNAAQWLRRLRAALTDVPVSATPYADPDVAAVSHQGLDSITRTALDTGTAVATELLGKDVTTGVNWPVGGVIDHDGLDALSVGDVRTVLLSSAALPPNPPVAHTPDAAATLETVDGTVGVVMADDVLSRLLTANPADAGGPALLTQRFLAETVMIGAERPQEARTVVAAPPRRWNPDPALVTSLLKAVGSAPWLKPVTLDSVKPAKVALPRADLAYTDKDRQAELGKPYLSGVRKLSRRADLTAVVTGDRRRVFDTALLRLASAAWRGHTGEAAPLVKQVDAAVTTRTNAISVTTGEQERMLAGKNGVVPISIRNDLPDQEVTVGVKITSGDRKLLTIGSYESPVTISPGKTRPIDIPLIANGGGQATIKVQLTSENGVRYGAPVAVTVRTTGYTGIALVIVGAALAVMLAAVTLRFVRRRQARRPSGRRRGAGPPPEAVPEPVRPEAAQHREGPA</sequence>
<evidence type="ECO:0000313" key="4">
    <source>
        <dbReference type="EMBL" id="MBB5626417.1"/>
    </source>
</evidence>
<evidence type="ECO:0000256" key="2">
    <source>
        <dbReference type="SAM" id="Phobius"/>
    </source>
</evidence>
<dbReference type="RefSeq" id="WP_184610363.1">
    <property type="nucleotide sequence ID" value="NZ_BOOS01000027.1"/>
</dbReference>
<feature type="chain" id="PRO_5030803715" description="Glycoprotein" evidence="3">
    <location>
        <begin position="26"/>
        <end position="727"/>
    </location>
</feature>
<evidence type="ECO:0008006" key="6">
    <source>
        <dbReference type="Google" id="ProtNLM"/>
    </source>
</evidence>
<feature type="region of interest" description="Disordered" evidence="1">
    <location>
        <begin position="693"/>
        <end position="727"/>
    </location>
</feature>
<dbReference type="Proteomes" id="UP000588112">
    <property type="component" value="Unassembled WGS sequence"/>
</dbReference>
<gene>
    <name evidence="4" type="ORF">BJ981_002116</name>
</gene>
<keyword evidence="2" id="KW-0472">Membrane</keyword>
<comment type="caution">
    <text evidence="4">The sequence shown here is derived from an EMBL/GenBank/DDBJ whole genome shotgun (WGS) entry which is preliminary data.</text>
</comment>
<feature type="compositionally biased region" description="Basic and acidic residues" evidence="1">
    <location>
        <begin position="715"/>
        <end position="727"/>
    </location>
</feature>
<dbReference type="InterPro" id="IPR046112">
    <property type="entry name" value="DUF6049"/>
</dbReference>
<evidence type="ECO:0000256" key="3">
    <source>
        <dbReference type="SAM" id="SignalP"/>
    </source>
</evidence>
<keyword evidence="2" id="KW-1133">Transmembrane helix</keyword>
<keyword evidence="2" id="KW-0812">Transmembrane</keyword>
<protein>
    <recommendedName>
        <fullName evidence="6">Glycoprotein</fullName>
    </recommendedName>
</protein>
<evidence type="ECO:0000313" key="5">
    <source>
        <dbReference type="Proteomes" id="UP000588112"/>
    </source>
</evidence>
<dbReference type="EMBL" id="JACHBR010000001">
    <property type="protein sequence ID" value="MBB5626417.1"/>
    <property type="molecule type" value="Genomic_DNA"/>
</dbReference>
<reference evidence="4 5" key="1">
    <citation type="submission" date="2020-08" db="EMBL/GenBank/DDBJ databases">
        <title>Sequencing the genomes of 1000 actinobacteria strains.</title>
        <authorList>
            <person name="Klenk H.-P."/>
        </authorList>
    </citation>
    <scope>NUCLEOTIDE SEQUENCE [LARGE SCALE GENOMIC DNA]</scope>
    <source>
        <strain evidence="4 5">DSM 45790</strain>
    </source>
</reference>
<dbReference type="Pfam" id="PF19516">
    <property type="entry name" value="DUF6049"/>
    <property type="match status" value="1"/>
</dbReference>
<feature type="signal peptide" evidence="3">
    <location>
        <begin position="1"/>
        <end position="25"/>
    </location>
</feature>
<feature type="transmembrane region" description="Helical" evidence="2">
    <location>
        <begin position="665"/>
        <end position="689"/>
    </location>
</feature>
<name>A0A7W8Z300_9ACTN</name>
<dbReference type="AlphaFoldDB" id="A0A7W8Z300"/>
<evidence type="ECO:0000256" key="1">
    <source>
        <dbReference type="SAM" id="MobiDB-lite"/>
    </source>
</evidence>
<accession>A0A7W8Z300</accession>
<organism evidence="4 5">
    <name type="scientific">Sphaerisporangium krabiense</name>
    <dbReference type="NCBI Taxonomy" id="763782"/>
    <lineage>
        <taxon>Bacteria</taxon>
        <taxon>Bacillati</taxon>
        <taxon>Actinomycetota</taxon>
        <taxon>Actinomycetes</taxon>
        <taxon>Streptosporangiales</taxon>
        <taxon>Streptosporangiaceae</taxon>
        <taxon>Sphaerisporangium</taxon>
    </lineage>
</organism>